<comment type="catalytic activity">
    <reaction evidence="1 10 11">
        <text>Hydrolysis of (1-&gt;4)-beta-linkages between N-acetylmuramic acid and N-acetyl-D-glucosamine residues in a peptidoglycan and between N-acetyl-D-glucosamine residues in chitodextrins.</text>
        <dbReference type="EC" id="3.2.1.17"/>
    </reaction>
</comment>
<evidence type="ECO:0000256" key="5">
    <source>
        <dbReference type="ARBA" id="ARBA00022801"/>
    </source>
</evidence>
<protein>
    <recommendedName>
        <fullName evidence="10">Endolysin</fullName>
        <ecNumber evidence="10">3.2.1.17</ecNumber>
    </recommendedName>
    <alternativeName>
        <fullName evidence="10">Lysis protein</fullName>
    </alternativeName>
    <alternativeName>
        <fullName evidence="10">Lysozyme</fullName>
    </alternativeName>
    <alternativeName>
        <fullName evidence="10">Muramidase</fullName>
    </alternativeName>
</protein>
<dbReference type="InterPro" id="IPR023347">
    <property type="entry name" value="Lysozyme_dom_sf"/>
</dbReference>
<comment type="caution">
    <text evidence="10">Lacks conserved residue(s) required for the propagation of feature annotation.</text>
</comment>
<comment type="function">
    <text evidence="10">Endolysin with lysozyme activity that degrades host peptidoglycans and participates with the holin and spanin proteins in the sequential events which lead to the programmed host cell lysis releasing the mature viral particles. Once the holin has permeabilized the host cell membrane, the endolysin can reach the periplasm and break down the peptidoglycan layer.</text>
</comment>
<dbReference type="Gene3D" id="1.10.530.40">
    <property type="match status" value="1"/>
</dbReference>
<organism evidence="12 13">
    <name type="scientific">Lactococcus phage vB_Llc_bIBBp6/4</name>
    <dbReference type="NCBI Taxonomy" id="2305489"/>
    <lineage>
        <taxon>Viruses</taxon>
        <taxon>Duplodnaviria</taxon>
        <taxon>Heunggongvirae</taxon>
        <taxon>Uroviricota</taxon>
        <taxon>Caudoviricetes</taxon>
        <taxon>Ceduovirus</taxon>
        <taxon>Ceduovirus bIBBp64</taxon>
    </lineage>
</organism>
<comment type="subcellular location">
    <subcellularLocation>
        <location evidence="10">Host cytoplasm</location>
    </subcellularLocation>
    <text evidence="10">The endolysin is cytoplasmic, but can reach the periplasmic space with the help of the holins which disrupt the host cell membrane.</text>
</comment>
<evidence type="ECO:0000256" key="10">
    <source>
        <dbReference type="HAMAP-Rule" id="MF_04110"/>
    </source>
</evidence>
<dbReference type="InterPro" id="IPR051018">
    <property type="entry name" value="Bacteriophage_GH24"/>
</dbReference>
<keyword evidence="5 10" id="KW-0378">Hydrolase</keyword>
<evidence type="ECO:0000256" key="11">
    <source>
        <dbReference type="RuleBase" id="RU003788"/>
    </source>
</evidence>
<evidence type="ECO:0000256" key="1">
    <source>
        <dbReference type="ARBA" id="ARBA00000632"/>
    </source>
</evidence>
<name>A0A678VFQ0_9CAUD</name>
<keyword evidence="8 10" id="KW-1035">Host cytoplasm</keyword>
<keyword evidence="4 10" id="KW-0081">Bacteriolytic enzyme</keyword>
<dbReference type="SUPFAM" id="SSF53955">
    <property type="entry name" value="Lysozyme-like"/>
    <property type="match status" value="1"/>
</dbReference>
<dbReference type="CDD" id="cd00737">
    <property type="entry name" value="lyz_endolysin_autolysin"/>
    <property type="match status" value="1"/>
</dbReference>
<evidence type="ECO:0000256" key="3">
    <source>
        <dbReference type="ARBA" id="ARBA00022612"/>
    </source>
</evidence>
<feature type="active site" description="Proton donor/acceptor" evidence="10">
    <location>
        <position position="20"/>
    </location>
</feature>
<gene>
    <name evidence="12" type="ORF">bIBBp6/4_gp16</name>
</gene>
<accession>A0A678VFQ0</accession>
<evidence type="ECO:0000313" key="13">
    <source>
        <dbReference type="Proteomes" id="UP000502156"/>
    </source>
</evidence>
<dbReference type="HAMAP" id="MF_04110">
    <property type="entry name" value="ENDOLYSIN_T4"/>
    <property type="match status" value="1"/>
</dbReference>
<evidence type="ECO:0000256" key="8">
    <source>
        <dbReference type="ARBA" id="ARBA00023200"/>
    </source>
</evidence>
<dbReference type="GO" id="GO:0016998">
    <property type="term" value="P:cell wall macromolecule catabolic process"/>
    <property type="evidence" value="ECO:0007669"/>
    <property type="project" value="InterPro"/>
</dbReference>
<evidence type="ECO:0000256" key="9">
    <source>
        <dbReference type="ARBA" id="ARBA00023295"/>
    </source>
</evidence>
<evidence type="ECO:0000256" key="2">
    <source>
        <dbReference type="ARBA" id="ARBA00022529"/>
    </source>
</evidence>
<sequence length="231" mass="26153">MGGGNIKISQNGLNLIKEFEGCRLTAYKPVPWEQMYTIGWGYYGVTAGTTWTQEQADRQLETDVNDKYAPMVDAYVKGKANKNEFDALVSLAYNCGNVFVTDGWEEFSHTYCASMILKYRNAGGQVLQGLVRRRQAELDLFNKPVTGTSNQNIQTGGMIKMYLIRGLDGSGKVKHWYVSDGVSVRHIRTMRMLENYQNKWAKLNLPVDTMYVAEIEKEFGRKIDMASGEVK</sequence>
<dbReference type="InterPro" id="IPR002196">
    <property type="entry name" value="Glyco_hydro_24"/>
</dbReference>
<keyword evidence="13" id="KW-1185">Reference proteome</keyword>
<dbReference type="PANTHER" id="PTHR38107:SF3">
    <property type="entry name" value="LYSOZYME RRRD-RELATED"/>
    <property type="match status" value="1"/>
</dbReference>
<dbReference type="InterPro" id="IPR034690">
    <property type="entry name" value="Endolysin_T4_type"/>
</dbReference>
<dbReference type="InterPro" id="IPR033907">
    <property type="entry name" value="Endolysin_autolysin"/>
</dbReference>
<evidence type="ECO:0000256" key="6">
    <source>
        <dbReference type="ARBA" id="ARBA00022852"/>
    </source>
</evidence>
<reference evidence="13" key="1">
    <citation type="journal article" date="2020" name="Viruses">
        <title>Lactococcus Ceduovirus Phages Isolated from Industrial Dairy Plants-from Physiological to Genomic Analyses.</title>
        <authorList>
            <person name="Chmielewska-Jeznach M."/>
            <person name="Bardowski J.K."/>
            <person name="Szczepankowska A.K."/>
        </authorList>
    </citation>
    <scope>NUCLEOTIDE SEQUENCE [LARGE SCALE GENOMIC DNA]</scope>
</reference>
<dbReference type="Proteomes" id="UP000502156">
    <property type="component" value="Segment"/>
</dbReference>
<dbReference type="GO" id="GO:0042742">
    <property type="term" value="P:defense response to bacterium"/>
    <property type="evidence" value="ECO:0007669"/>
    <property type="project" value="UniProtKB-KW"/>
</dbReference>
<dbReference type="GO" id="GO:0003796">
    <property type="term" value="F:lysozyme activity"/>
    <property type="evidence" value="ECO:0007669"/>
    <property type="project" value="UniProtKB-UniRule"/>
</dbReference>
<comment type="similarity">
    <text evidence="10 11">Belongs to the glycosyl hydrolase 24 family.</text>
</comment>
<keyword evidence="3 10" id="KW-1188">Viral release from host cell</keyword>
<dbReference type="InterPro" id="IPR023346">
    <property type="entry name" value="Lysozyme-like_dom_sf"/>
</dbReference>
<dbReference type="Pfam" id="PF00959">
    <property type="entry name" value="Phage_lysozyme"/>
    <property type="match status" value="1"/>
</dbReference>
<proteinExistence type="inferred from homology"/>
<dbReference type="EMBL" id="MH779527">
    <property type="protein sequence ID" value="AXY83868.1"/>
    <property type="molecule type" value="Genomic_DNA"/>
</dbReference>
<evidence type="ECO:0000313" key="12">
    <source>
        <dbReference type="EMBL" id="AXY83868.1"/>
    </source>
</evidence>
<dbReference type="GO" id="GO:0030430">
    <property type="term" value="C:host cell cytoplasm"/>
    <property type="evidence" value="ECO:0007669"/>
    <property type="project" value="UniProtKB-SubCell"/>
</dbReference>
<evidence type="ECO:0000256" key="4">
    <source>
        <dbReference type="ARBA" id="ARBA00022638"/>
    </source>
</evidence>
<dbReference type="EC" id="3.2.1.17" evidence="10"/>
<keyword evidence="7 10" id="KW-0578">Host cell lysis by virus</keyword>
<dbReference type="GO" id="GO:0044659">
    <property type="term" value="P:viral release from host cell by cytolysis"/>
    <property type="evidence" value="ECO:0007669"/>
    <property type="project" value="UniProtKB-UniRule"/>
</dbReference>
<comment type="caution">
    <text evidence="10">Lacks the conserved Asp active site.</text>
</comment>
<dbReference type="PANTHER" id="PTHR38107">
    <property type="match status" value="1"/>
</dbReference>
<keyword evidence="2 10" id="KW-0929">Antimicrobial</keyword>
<dbReference type="GO" id="GO:0009253">
    <property type="term" value="P:peptidoglycan catabolic process"/>
    <property type="evidence" value="ECO:0007669"/>
    <property type="project" value="UniProtKB-UniRule"/>
</dbReference>
<evidence type="ECO:0000256" key="7">
    <source>
        <dbReference type="ARBA" id="ARBA00023142"/>
    </source>
</evidence>
<keyword evidence="9 10" id="KW-0326">Glycosidase</keyword>
<keyword evidence="6 10" id="KW-0204">Cytolysis</keyword>